<name>A0A2S6I3P5_9BACT</name>
<dbReference type="AlphaFoldDB" id="A0A2S6I3P5"/>
<evidence type="ECO:0000313" key="2">
    <source>
        <dbReference type="Proteomes" id="UP000237662"/>
    </source>
</evidence>
<protein>
    <submittedName>
        <fullName evidence="1">Uncharacterized protein</fullName>
    </submittedName>
</protein>
<reference evidence="1 2" key="1">
    <citation type="submission" date="2018-02" db="EMBL/GenBank/DDBJ databases">
        <title>Genomic Encyclopedia of Archaeal and Bacterial Type Strains, Phase II (KMG-II): from individual species to whole genera.</title>
        <authorList>
            <person name="Goeker M."/>
        </authorList>
    </citation>
    <scope>NUCLEOTIDE SEQUENCE [LARGE SCALE GENOMIC DNA]</scope>
    <source>
        <strain evidence="1 2">DSM 29526</strain>
    </source>
</reference>
<dbReference type="Proteomes" id="UP000237662">
    <property type="component" value="Unassembled WGS sequence"/>
</dbReference>
<sequence>MEGRVFGIGLHMLQVGQQEEFKAISIECLSLADTNGVLPVHIDNSNNYNFKIAIL</sequence>
<dbReference type="EMBL" id="PTJC01000006">
    <property type="protein sequence ID" value="PPK85804.1"/>
    <property type="molecule type" value="Genomic_DNA"/>
</dbReference>
<proteinExistence type="predicted"/>
<comment type="caution">
    <text evidence="1">The sequence shown here is derived from an EMBL/GenBank/DDBJ whole genome shotgun (WGS) entry which is preliminary data.</text>
</comment>
<evidence type="ECO:0000313" key="1">
    <source>
        <dbReference type="EMBL" id="PPK85804.1"/>
    </source>
</evidence>
<keyword evidence="2" id="KW-1185">Reference proteome</keyword>
<gene>
    <name evidence="1" type="ORF">CLV84_2711</name>
</gene>
<accession>A0A2S6I3P5</accession>
<organism evidence="1 2">
    <name type="scientific">Neolewinella xylanilytica</name>
    <dbReference type="NCBI Taxonomy" id="1514080"/>
    <lineage>
        <taxon>Bacteria</taxon>
        <taxon>Pseudomonadati</taxon>
        <taxon>Bacteroidota</taxon>
        <taxon>Saprospiria</taxon>
        <taxon>Saprospirales</taxon>
        <taxon>Lewinellaceae</taxon>
        <taxon>Neolewinella</taxon>
    </lineage>
</organism>